<dbReference type="InterPro" id="IPR001279">
    <property type="entry name" value="Metallo-B-lactamas"/>
</dbReference>
<dbReference type="GO" id="GO:0016787">
    <property type="term" value="F:hydrolase activity"/>
    <property type="evidence" value="ECO:0007669"/>
    <property type="project" value="UniProtKB-KW"/>
</dbReference>
<protein>
    <submittedName>
        <fullName evidence="2">MBL fold hydrolase</fullName>
    </submittedName>
</protein>
<evidence type="ECO:0000313" key="3">
    <source>
        <dbReference type="Proteomes" id="UP000422108"/>
    </source>
</evidence>
<gene>
    <name evidence="2" type="ORF">DSCOOX_45510</name>
</gene>
<feature type="domain" description="Metallo-beta-lactamase" evidence="1">
    <location>
        <begin position="31"/>
        <end position="87"/>
    </location>
</feature>
<keyword evidence="3" id="KW-1185">Reference proteome</keyword>
<dbReference type="EMBL" id="AP021879">
    <property type="protein sequence ID" value="BBO91371.1"/>
    <property type="molecule type" value="Genomic_DNA"/>
</dbReference>
<name>A0A5K8AFK9_9BACT</name>
<dbReference type="InterPro" id="IPR052926">
    <property type="entry name" value="Metallo-beta-lactamase_dom"/>
</dbReference>
<sequence length="276" mass="31136">MNKDVRISILCEDQAQMGFKDNIFLAQHGFSVFVAAEQNILFDTGATDVFMHNAGLFGIDVNTADWIVLSHGHWDHADGLRALEDNTATKMKVLVHPGAFVDRHKATGQYNGMFYRRKEMAQNFDLVLSKGPYRITDRICFLGEIPRLNDFEAQQTAFFHLQGEDRRPDFIIDDTALAIETKKGLIIITGCSHAGICNIVDYAKKVTGQKNVHAVIGGFHLLGDRHQLEKTIDYFQRHPVAHLYPMHCTNLEALCAFYRVFGIQKLCAGDTIAFEM</sequence>
<dbReference type="InterPro" id="IPR041712">
    <property type="entry name" value="DHPS-like_MBL-fold"/>
</dbReference>
<dbReference type="Pfam" id="PF00753">
    <property type="entry name" value="Lactamase_B"/>
    <property type="match status" value="1"/>
</dbReference>
<dbReference type="Gene3D" id="3.60.15.10">
    <property type="entry name" value="Ribonuclease Z/Hydroxyacylglutathione hydrolase-like"/>
    <property type="match status" value="1"/>
</dbReference>
<dbReference type="PANTHER" id="PTHR13754">
    <property type="entry name" value="METALLO-BETA-LACTAMASE SUPERFAMILY PROTEIN"/>
    <property type="match status" value="1"/>
</dbReference>
<dbReference type="InterPro" id="IPR036866">
    <property type="entry name" value="RibonucZ/Hydroxyglut_hydro"/>
</dbReference>
<evidence type="ECO:0000259" key="1">
    <source>
        <dbReference type="Pfam" id="PF00753"/>
    </source>
</evidence>
<accession>A0A5K8AFK9</accession>
<evidence type="ECO:0000313" key="2">
    <source>
        <dbReference type="EMBL" id="BBO91371.1"/>
    </source>
</evidence>
<dbReference type="SUPFAM" id="SSF56281">
    <property type="entry name" value="Metallo-hydrolase/oxidoreductase"/>
    <property type="match status" value="1"/>
</dbReference>
<dbReference type="GO" id="GO:0016740">
    <property type="term" value="F:transferase activity"/>
    <property type="evidence" value="ECO:0007669"/>
    <property type="project" value="TreeGrafter"/>
</dbReference>
<dbReference type="CDD" id="cd07713">
    <property type="entry name" value="DHPS-like_MBL-fold"/>
    <property type="match status" value="1"/>
</dbReference>
<dbReference type="Proteomes" id="UP000422108">
    <property type="component" value="Chromosome"/>
</dbReference>
<proteinExistence type="predicted"/>
<organism evidence="2 3">
    <name type="scientific">Desulfosarcina ovata subsp. ovata</name>
    <dbReference type="NCBI Taxonomy" id="2752305"/>
    <lineage>
        <taxon>Bacteria</taxon>
        <taxon>Pseudomonadati</taxon>
        <taxon>Thermodesulfobacteriota</taxon>
        <taxon>Desulfobacteria</taxon>
        <taxon>Desulfobacterales</taxon>
        <taxon>Desulfosarcinaceae</taxon>
        <taxon>Desulfosarcina</taxon>
    </lineage>
</organism>
<keyword evidence="2" id="KW-0378">Hydrolase</keyword>
<reference evidence="2 3" key="1">
    <citation type="submission" date="2019-11" db="EMBL/GenBank/DDBJ databases">
        <title>Comparative genomics of hydrocarbon-degrading Desulfosarcina strains.</title>
        <authorList>
            <person name="Watanabe M."/>
            <person name="Kojima H."/>
            <person name="Fukui M."/>
        </authorList>
    </citation>
    <scope>NUCLEOTIDE SEQUENCE [LARGE SCALE GENOMIC DNA]</scope>
    <source>
        <strain evidence="3">oXyS1</strain>
    </source>
</reference>
<dbReference type="PANTHER" id="PTHR13754:SF18">
    <property type="entry name" value="7,8-DIHYDROPTERIN-6-METHYL-4-(BETA-D-RIBOFURANOSYL)-AMINOBENZENE-5'-PHOSPHATE SYNTHASE"/>
    <property type="match status" value="1"/>
</dbReference>
<dbReference type="AlphaFoldDB" id="A0A5K8AFK9"/>
<dbReference type="RefSeq" id="WP_155312301.1">
    <property type="nucleotide sequence ID" value="NZ_AP021879.1"/>
</dbReference>